<organism evidence="3 4">
    <name type="scientific">Streptomyces polygonati</name>
    <dbReference type="NCBI Taxonomy" id="1617087"/>
    <lineage>
        <taxon>Bacteria</taxon>
        <taxon>Bacillati</taxon>
        <taxon>Actinomycetota</taxon>
        <taxon>Actinomycetes</taxon>
        <taxon>Kitasatosporales</taxon>
        <taxon>Streptomycetaceae</taxon>
        <taxon>Streptomyces</taxon>
    </lineage>
</organism>
<evidence type="ECO:0000256" key="2">
    <source>
        <dbReference type="SAM" id="Phobius"/>
    </source>
</evidence>
<reference evidence="4" key="1">
    <citation type="journal article" date="2019" name="Int. J. Syst. Evol. Microbiol.">
        <title>The Global Catalogue of Microorganisms (GCM) 10K type strain sequencing project: providing services to taxonomists for standard genome sequencing and annotation.</title>
        <authorList>
            <consortium name="The Broad Institute Genomics Platform"/>
            <consortium name="The Broad Institute Genome Sequencing Center for Infectious Disease"/>
            <person name="Wu L."/>
            <person name="Ma J."/>
        </authorList>
    </citation>
    <scope>NUCLEOTIDE SEQUENCE [LARGE SCALE GENOMIC DNA]</scope>
    <source>
        <strain evidence="4">CGMCC 4.7237</strain>
    </source>
</reference>
<keyword evidence="2" id="KW-1133">Transmembrane helix</keyword>
<feature type="transmembrane region" description="Helical" evidence="2">
    <location>
        <begin position="48"/>
        <end position="69"/>
    </location>
</feature>
<evidence type="ECO:0000256" key="1">
    <source>
        <dbReference type="SAM" id="MobiDB-lite"/>
    </source>
</evidence>
<keyword evidence="2" id="KW-0812">Transmembrane</keyword>
<dbReference type="Proteomes" id="UP001595765">
    <property type="component" value="Unassembled WGS sequence"/>
</dbReference>
<evidence type="ECO:0000313" key="4">
    <source>
        <dbReference type="Proteomes" id="UP001595765"/>
    </source>
</evidence>
<dbReference type="Pfam" id="PF19621">
    <property type="entry name" value="DUF6126"/>
    <property type="match status" value="1"/>
</dbReference>
<name>A0ABV8HIS2_9ACTN</name>
<dbReference type="EMBL" id="JBHSBB010000008">
    <property type="protein sequence ID" value="MFC4031820.1"/>
    <property type="molecule type" value="Genomic_DNA"/>
</dbReference>
<dbReference type="RefSeq" id="WP_386428211.1">
    <property type="nucleotide sequence ID" value="NZ_JBHSBB010000008.1"/>
</dbReference>
<proteinExistence type="predicted"/>
<keyword evidence="4" id="KW-1185">Reference proteome</keyword>
<feature type="region of interest" description="Disordered" evidence="1">
    <location>
        <begin position="1"/>
        <end position="39"/>
    </location>
</feature>
<sequence length="72" mass="7929">MTMHETEPTAQPLAAPAAESVTDPTAPAVVRTTNGTERRKERGVVLRVLVYVVVAHLLAFYLWLMFAVLGKH</sequence>
<gene>
    <name evidence="3" type="ORF">ACFO3J_10050</name>
</gene>
<protein>
    <submittedName>
        <fullName evidence="3">DUF6126 family protein</fullName>
    </submittedName>
</protein>
<comment type="caution">
    <text evidence="3">The sequence shown here is derived from an EMBL/GenBank/DDBJ whole genome shotgun (WGS) entry which is preliminary data.</text>
</comment>
<keyword evidence="2" id="KW-0472">Membrane</keyword>
<evidence type="ECO:0000313" key="3">
    <source>
        <dbReference type="EMBL" id="MFC4031820.1"/>
    </source>
</evidence>
<dbReference type="InterPro" id="IPR046129">
    <property type="entry name" value="DUF6126"/>
</dbReference>
<accession>A0ABV8HIS2</accession>